<organism evidence="5 6">
    <name type="scientific">Chitinophaga skermanii</name>
    <dbReference type="NCBI Taxonomy" id="331697"/>
    <lineage>
        <taxon>Bacteria</taxon>
        <taxon>Pseudomonadati</taxon>
        <taxon>Bacteroidota</taxon>
        <taxon>Chitinophagia</taxon>
        <taxon>Chitinophagales</taxon>
        <taxon>Chitinophagaceae</taxon>
        <taxon>Chitinophaga</taxon>
    </lineage>
</organism>
<evidence type="ECO:0000313" key="5">
    <source>
        <dbReference type="EMBL" id="RAJ00493.1"/>
    </source>
</evidence>
<proteinExistence type="predicted"/>
<sequence length="290" mass="33975">MHRHSSLPTISISDICRPLKDGQFSIFQQEVEGKPQLLQPHKHNFYLLLVVEKGSGVHTIDFEQYKVKHKQVYFLAPGQAHTWDLHPKTTGYQVLYTPGFSSFSPQQWPFFSFSAQPYLQLKGEAFDDILIELQHIQQEYNRADGFSTRIIMHRLWVLLSMLEREYEAQHPSQNLPPVRLVVNKFLQLLELHYKEHNQLTYYATSLFITPQYLNTICKKETGITAGDHIRQRLLLEAKRMLTLTQQDVKEIAFALGFSDTSYFSRFFKRYTGFTPVVFREEFQKVPSSHS</sequence>
<dbReference type="InterPro" id="IPR014710">
    <property type="entry name" value="RmlC-like_jellyroll"/>
</dbReference>
<dbReference type="InterPro" id="IPR003313">
    <property type="entry name" value="AraC-bd"/>
</dbReference>
<dbReference type="RefSeq" id="WP_111599604.1">
    <property type="nucleotide sequence ID" value="NZ_QLLL01000008.1"/>
</dbReference>
<gene>
    <name evidence="5" type="ORF">LX64_04200</name>
</gene>
<name>A0A327QBB4_9BACT</name>
<comment type="caution">
    <text evidence="5">The sequence shown here is derived from an EMBL/GenBank/DDBJ whole genome shotgun (WGS) entry which is preliminary data.</text>
</comment>
<dbReference type="Gene3D" id="1.10.10.60">
    <property type="entry name" value="Homeodomain-like"/>
    <property type="match status" value="2"/>
</dbReference>
<dbReference type="Pfam" id="PF02311">
    <property type="entry name" value="AraC_binding"/>
    <property type="match status" value="1"/>
</dbReference>
<dbReference type="GO" id="GO:0043565">
    <property type="term" value="F:sequence-specific DNA binding"/>
    <property type="evidence" value="ECO:0007669"/>
    <property type="project" value="InterPro"/>
</dbReference>
<protein>
    <submittedName>
        <fullName evidence="5">AraC-like DNA-binding protein</fullName>
    </submittedName>
</protein>
<dbReference type="PANTHER" id="PTHR43280:SF32">
    <property type="entry name" value="TRANSCRIPTIONAL REGULATORY PROTEIN"/>
    <property type="match status" value="1"/>
</dbReference>
<dbReference type="InterPro" id="IPR020449">
    <property type="entry name" value="Tscrpt_reg_AraC-type_HTH"/>
</dbReference>
<keyword evidence="1" id="KW-0805">Transcription regulation</keyword>
<dbReference type="Pfam" id="PF12833">
    <property type="entry name" value="HTH_18"/>
    <property type="match status" value="1"/>
</dbReference>
<keyword evidence="2 5" id="KW-0238">DNA-binding</keyword>
<evidence type="ECO:0000256" key="2">
    <source>
        <dbReference type="ARBA" id="ARBA00023125"/>
    </source>
</evidence>
<evidence type="ECO:0000259" key="4">
    <source>
        <dbReference type="PROSITE" id="PS01124"/>
    </source>
</evidence>
<dbReference type="EMBL" id="QLLL01000008">
    <property type="protein sequence ID" value="RAJ00493.1"/>
    <property type="molecule type" value="Genomic_DNA"/>
</dbReference>
<dbReference type="GO" id="GO:0003700">
    <property type="term" value="F:DNA-binding transcription factor activity"/>
    <property type="evidence" value="ECO:0007669"/>
    <property type="project" value="InterPro"/>
</dbReference>
<feature type="domain" description="HTH araC/xylS-type" evidence="4">
    <location>
        <begin position="183"/>
        <end position="281"/>
    </location>
</feature>
<dbReference type="SUPFAM" id="SSF46689">
    <property type="entry name" value="Homeodomain-like"/>
    <property type="match status" value="1"/>
</dbReference>
<keyword evidence="6" id="KW-1185">Reference proteome</keyword>
<dbReference type="InterPro" id="IPR009057">
    <property type="entry name" value="Homeodomain-like_sf"/>
</dbReference>
<evidence type="ECO:0000256" key="1">
    <source>
        <dbReference type="ARBA" id="ARBA00023015"/>
    </source>
</evidence>
<dbReference type="SMART" id="SM00342">
    <property type="entry name" value="HTH_ARAC"/>
    <property type="match status" value="1"/>
</dbReference>
<keyword evidence="3" id="KW-0804">Transcription</keyword>
<dbReference type="PROSITE" id="PS01124">
    <property type="entry name" value="HTH_ARAC_FAMILY_2"/>
    <property type="match status" value="1"/>
</dbReference>
<accession>A0A327QBB4</accession>
<dbReference type="Gene3D" id="2.60.120.10">
    <property type="entry name" value="Jelly Rolls"/>
    <property type="match status" value="1"/>
</dbReference>
<reference evidence="5 6" key="1">
    <citation type="submission" date="2018-06" db="EMBL/GenBank/DDBJ databases">
        <title>Genomic Encyclopedia of Archaeal and Bacterial Type Strains, Phase II (KMG-II): from individual species to whole genera.</title>
        <authorList>
            <person name="Goeker M."/>
        </authorList>
    </citation>
    <scope>NUCLEOTIDE SEQUENCE [LARGE SCALE GENOMIC DNA]</scope>
    <source>
        <strain evidence="5 6">DSM 23857</strain>
    </source>
</reference>
<dbReference type="InterPro" id="IPR037923">
    <property type="entry name" value="HTH-like"/>
</dbReference>
<dbReference type="PRINTS" id="PR00032">
    <property type="entry name" value="HTHARAC"/>
</dbReference>
<dbReference type="OrthoDB" id="2585681at2"/>
<evidence type="ECO:0000313" key="6">
    <source>
        <dbReference type="Proteomes" id="UP000249547"/>
    </source>
</evidence>
<evidence type="ECO:0000256" key="3">
    <source>
        <dbReference type="ARBA" id="ARBA00023163"/>
    </source>
</evidence>
<dbReference type="InterPro" id="IPR018060">
    <property type="entry name" value="HTH_AraC"/>
</dbReference>
<dbReference type="Proteomes" id="UP000249547">
    <property type="component" value="Unassembled WGS sequence"/>
</dbReference>
<dbReference type="SUPFAM" id="SSF51215">
    <property type="entry name" value="Regulatory protein AraC"/>
    <property type="match status" value="1"/>
</dbReference>
<dbReference type="PANTHER" id="PTHR43280">
    <property type="entry name" value="ARAC-FAMILY TRANSCRIPTIONAL REGULATOR"/>
    <property type="match status" value="1"/>
</dbReference>
<dbReference type="AlphaFoldDB" id="A0A327QBB4"/>